<dbReference type="InterPro" id="IPR000551">
    <property type="entry name" value="MerR-type_HTH_dom"/>
</dbReference>
<dbReference type="InterPro" id="IPR009061">
    <property type="entry name" value="DNA-bd_dom_put_sf"/>
</dbReference>
<sequence length="121" mass="14118">MKQYKPKEFSEMLNVSVKTLQRWDNQGVLPAYRNPKGRYFVSVLCELEEMATKLALNKIGLGIDLGVKDFATRSDGIVHENINKTIKVKKIEKRLKREQRSLARKFENLKKEVKNLLLIKE</sequence>
<reference evidence="3 4" key="1">
    <citation type="submission" date="2017-04" db="EMBL/GenBank/DDBJ databases">
        <authorList>
            <person name="Criscuolo A."/>
        </authorList>
    </citation>
    <scope>NUCLEOTIDE SEQUENCE [LARGE SCALE GENOMIC DNA]</scope>
    <source>
        <strain evidence="3">16-00174</strain>
    </source>
</reference>
<dbReference type="GO" id="GO:0003677">
    <property type="term" value="F:DNA binding"/>
    <property type="evidence" value="ECO:0007669"/>
    <property type="project" value="InterPro"/>
</dbReference>
<dbReference type="GO" id="GO:0006355">
    <property type="term" value="P:regulation of DNA-templated transcription"/>
    <property type="evidence" value="ECO:0007669"/>
    <property type="project" value="InterPro"/>
</dbReference>
<dbReference type="Gene3D" id="1.10.1660.10">
    <property type="match status" value="1"/>
</dbReference>
<organism evidence="3 4">
    <name type="scientific">Bacillus paranthracis</name>
    <dbReference type="NCBI Taxonomy" id="2026186"/>
    <lineage>
        <taxon>Bacteria</taxon>
        <taxon>Bacillati</taxon>
        <taxon>Bacillota</taxon>
        <taxon>Bacilli</taxon>
        <taxon>Bacillales</taxon>
        <taxon>Bacillaceae</taxon>
        <taxon>Bacillus</taxon>
        <taxon>Bacillus cereus group</taxon>
    </lineage>
</organism>
<evidence type="ECO:0000313" key="3">
    <source>
        <dbReference type="EMBL" id="SME22323.1"/>
    </source>
</evidence>
<dbReference type="InterPro" id="IPR001959">
    <property type="entry name" value="Transposase"/>
</dbReference>
<name>A0A7D8DCZ9_9BACI</name>
<accession>A0A7D8DCZ9</accession>
<dbReference type="SUPFAM" id="SSF46955">
    <property type="entry name" value="Putative DNA-binding domain"/>
    <property type="match status" value="1"/>
</dbReference>
<dbReference type="EMBL" id="FWYW01000085">
    <property type="protein sequence ID" value="SME22323.1"/>
    <property type="molecule type" value="Genomic_DNA"/>
</dbReference>
<dbReference type="Pfam" id="PF01385">
    <property type="entry name" value="OrfB_IS605"/>
    <property type="match status" value="1"/>
</dbReference>
<feature type="domain" description="HTH merR-type" evidence="1">
    <location>
        <begin position="6"/>
        <end position="39"/>
    </location>
</feature>
<protein>
    <submittedName>
        <fullName evidence="3">Putative transposase</fullName>
    </submittedName>
</protein>
<feature type="domain" description="Probable transposase IS891/IS1136/IS1341" evidence="2">
    <location>
        <begin position="44"/>
        <end position="110"/>
    </location>
</feature>
<dbReference type="AlphaFoldDB" id="A0A7D8DCZ9"/>
<comment type="caution">
    <text evidence="3">The sequence shown here is derived from an EMBL/GenBank/DDBJ whole genome shotgun (WGS) entry which is preliminary data.</text>
</comment>
<dbReference type="Proteomes" id="UP000194422">
    <property type="component" value="Unassembled WGS sequence"/>
</dbReference>
<dbReference type="Pfam" id="PF00376">
    <property type="entry name" value="MerR"/>
    <property type="match status" value="1"/>
</dbReference>
<evidence type="ECO:0000313" key="4">
    <source>
        <dbReference type="Proteomes" id="UP000194422"/>
    </source>
</evidence>
<evidence type="ECO:0000259" key="2">
    <source>
        <dbReference type="Pfam" id="PF01385"/>
    </source>
</evidence>
<evidence type="ECO:0000259" key="1">
    <source>
        <dbReference type="Pfam" id="PF00376"/>
    </source>
</evidence>
<proteinExistence type="predicted"/>
<gene>
    <name evidence="3" type="ORF">BACERE00174_04041</name>
</gene>